<feature type="domain" description="RagB/SusD" evidence="6">
    <location>
        <begin position="288"/>
        <end position="565"/>
    </location>
</feature>
<reference evidence="8 9" key="1">
    <citation type="submission" date="2017-10" db="EMBL/GenBank/DDBJ databases">
        <title>Paenichitinophaga pekingensis gen. nov., sp. nov., isolated from activated sludge.</title>
        <authorList>
            <person name="Jin D."/>
            <person name="Kong X."/>
            <person name="Deng Y."/>
            <person name="Bai Z."/>
        </authorList>
    </citation>
    <scope>NUCLEOTIDE SEQUENCE [LARGE SCALE GENOMIC DNA]</scope>
    <source>
        <strain evidence="8 9">13</strain>
    </source>
</reference>
<keyword evidence="4" id="KW-0472">Membrane</keyword>
<dbReference type="RefSeq" id="WP_098193619.1">
    <property type="nucleotide sequence ID" value="NZ_CP023777.1"/>
</dbReference>
<evidence type="ECO:0000256" key="2">
    <source>
        <dbReference type="ARBA" id="ARBA00006275"/>
    </source>
</evidence>
<protein>
    <submittedName>
        <fullName evidence="8">RagB/SusD family nutrient uptake outer membrane protein</fullName>
    </submittedName>
</protein>
<dbReference type="EMBL" id="CP023777">
    <property type="protein sequence ID" value="ATL47237.1"/>
    <property type="molecule type" value="Genomic_DNA"/>
</dbReference>
<dbReference type="GO" id="GO:0009279">
    <property type="term" value="C:cell outer membrane"/>
    <property type="evidence" value="ECO:0007669"/>
    <property type="project" value="UniProtKB-SubCell"/>
</dbReference>
<proteinExistence type="inferred from homology"/>
<evidence type="ECO:0000256" key="5">
    <source>
        <dbReference type="ARBA" id="ARBA00023237"/>
    </source>
</evidence>
<keyword evidence="3" id="KW-0732">Signal</keyword>
<dbReference type="Gene3D" id="1.25.40.390">
    <property type="match status" value="1"/>
</dbReference>
<accession>A0A291QTH4</accession>
<dbReference type="KEGG" id="cbae:COR50_08660"/>
<dbReference type="AlphaFoldDB" id="A0A291QTH4"/>
<name>A0A291QTH4_9BACT</name>
<keyword evidence="9" id="KW-1185">Reference proteome</keyword>
<evidence type="ECO:0000256" key="4">
    <source>
        <dbReference type="ARBA" id="ARBA00023136"/>
    </source>
</evidence>
<feature type="domain" description="SusD-like N-terminal" evidence="7">
    <location>
        <begin position="22"/>
        <end position="238"/>
    </location>
</feature>
<evidence type="ECO:0000256" key="1">
    <source>
        <dbReference type="ARBA" id="ARBA00004442"/>
    </source>
</evidence>
<gene>
    <name evidence="8" type="ORF">COR50_08660</name>
</gene>
<dbReference type="Pfam" id="PF07980">
    <property type="entry name" value="SusD_RagB"/>
    <property type="match status" value="1"/>
</dbReference>
<evidence type="ECO:0000256" key="3">
    <source>
        <dbReference type="ARBA" id="ARBA00022729"/>
    </source>
</evidence>
<dbReference type="SUPFAM" id="SSF48452">
    <property type="entry name" value="TPR-like"/>
    <property type="match status" value="1"/>
</dbReference>
<dbReference type="Proteomes" id="UP000220133">
    <property type="component" value="Chromosome"/>
</dbReference>
<dbReference type="InterPro" id="IPR012944">
    <property type="entry name" value="SusD_RagB_dom"/>
</dbReference>
<dbReference type="Pfam" id="PF14322">
    <property type="entry name" value="SusD-like_3"/>
    <property type="match status" value="1"/>
</dbReference>
<dbReference type="InterPro" id="IPR033985">
    <property type="entry name" value="SusD-like_N"/>
</dbReference>
<comment type="subcellular location">
    <subcellularLocation>
        <location evidence="1">Cell outer membrane</location>
    </subcellularLocation>
</comment>
<keyword evidence="5" id="KW-0998">Cell outer membrane</keyword>
<evidence type="ECO:0000313" key="9">
    <source>
        <dbReference type="Proteomes" id="UP000220133"/>
    </source>
</evidence>
<sequence>MKKLNFIIAACVIGSFSACQKDFLDVKKVEANVPVDMLYSNYSYLQQVLWYTYGFLPNGFDRFNMEGATDNAECTNVTDRVQDFNYGIWNQYSNPDDNWDRNYRAIRQVNLFIQNKDMVDISYIKDRITSTDSTAYWNARDNVKFMEGEMYFLKAFFYFELVKRYGGVPIIDNALDFEDKSSWQNIPRNSVDECVKYIATLCDKAAAIIPVNLSGYSWYEAGRATHGAILALKSRVLLYAASDLYQEAGSTVTWAQAAAAAHDVMALNQFSLDGNYNNLFGSNNTTSKEVIFYRRYGSQNGLEISNFPIQFENSNGNSLTPSQNFVDDFEVLVKDGDGNTIGTEPFDWNNPAHASNPYQNRDPRLGMNVIYNGKSFKSQTIETFSGGSSGLPKQNATKTGYYLQKYIQGGIDLVNNTKANHSWVYFRYAETLLNFAEAMFQAYGADADPQGYGMTALQAINAVRQRNGVNLTPLTAAQLNLKAIIHERNVELGFEDHRSWDVRRWKLGETYLATPLRRIEITNNNGNFNYEVKDLEPRVFENKMYWYPIPQAEITVTNWTQNAGWE</sequence>
<comment type="similarity">
    <text evidence="2">Belongs to the SusD family.</text>
</comment>
<evidence type="ECO:0000259" key="6">
    <source>
        <dbReference type="Pfam" id="PF07980"/>
    </source>
</evidence>
<dbReference type="PROSITE" id="PS51257">
    <property type="entry name" value="PROKAR_LIPOPROTEIN"/>
    <property type="match status" value="1"/>
</dbReference>
<organism evidence="8 9">
    <name type="scientific">Chitinophaga caeni</name>
    <dbReference type="NCBI Taxonomy" id="2029983"/>
    <lineage>
        <taxon>Bacteria</taxon>
        <taxon>Pseudomonadati</taxon>
        <taxon>Bacteroidota</taxon>
        <taxon>Chitinophagia</taxon>
        <taxon>Chitinophagales</taxon>
        <taxon>Chitinophagaceae</taxon>
        <taxon>Chitinophaga</taxon>
    </lineage>
</organism>
<evidence type="ECO:0000313" key="8">
    <source>
        <dbReference type="EMBL" id="ATL47237.1"/>
    </source>
</evidence>
<dbReference type="OrthoDB" id="691231at2"/>
<dbReference type="InterPro" id="IPR011990">
    <property type="entry name" value="TPR-like_helical_dom_sf"/>
</dbReference>
<evidence type="ECO:0000259" key="7">
    <source>
        <dbReference type="Pfam" id="PF14322"/>
    </source>
</evidence>